<dbReference type="Pfam" id="PF12701">
    <property type="entry name" value="LSM14"/>
    <property type="match status" value="1"/>
</dbReference>
<evidence type="ECO:0000313" key="4">
    <source>
        <dbReference type="RefSeq" id="XP_048137135.1"/>
    </source>
</evidence>
<dbReference type="Proteomes" id="UP000827889">
    <property type="component" value="Chromosome 6"/>
</dbReference>
<feature type="region of interest" description="Disordered" evidence="1">
    <location>
        <begin position="631"/>
        <end position="672"/>
    </location>
</feature>
<feature type="region of interest" description="Disordered" evidence="1">
    <location>
        <begin position="600"/>
        <end position="619"/>
    </location>
</feature>
<organism evidence="3 4">
    <name type="scientific">Rhodamnia argentea</name>
    <dbReference type="NCBI Taxonomy" id="178133"/>
    <lineage>
        <taxon>Eukaryota</taxon>
        <taxon>Viridiplantae</taxon>
        <taxon>Streptophyta</taxon>
        <taxon>Embryophyta</taxon>
        <taxon>Tracheophyta</taxon>
        <taxon>Spermatophyta</taxon>
        <taxon>Magnoliopsida</taxon>
        <taxon>eudicotyledons</taxon>
        <taxon>Gunneridae</taxon>
        <taxon>Pentapetalae</taxon>
        <taxon>rosids</taxon>
        <taxon>malvids</taxon>
        <taxon>Myrtales</taxon>
        <taxon>Myrtaceae</taxon>
        <taxon>Myrtoideae</taxon>
        <taxon>Myrteae</taxon>
        <taxon>Australasian group</taxon>
        <taxon>Rhodamnia</taxon>
    </lineage>
</organism>
<evidence type="ECO:0000313" key="3">
    <source>
        <dbReference type="Proteomes" id="UP000827889"/>
    </source>
</evidence>
<dbReference type="PROSITE" id="PS51512">
    <property type="entry name" value="DFDF"/>
    <property type="match status" value="1"/>
</dbReference>
<dbReference type="Gene3D" id="2.30.30.100">
    <property type="match status" value="1"/>
</dbReference>
<proteinExistence type="predicted"/>
<accession>A0ABM3HKK3</accession>
<feature type="region of interest" description="Disordered" evidence="1">
    <location>
        <begin position="426"/>
        <end position="449"/>
    </location>
</feature>
<evidence type="ECO:0000256" key="1">
    <source>
        <dbReference type="SAM" id="MobiDB-lite"/>
    </source>
</evidence>
<dbReference type="PANTHER" id="PTHR13586">
    <property type="entry name" value="SCD6 PROTEIN-RELATED"/>
    <property type="match status" value="1"/>
</dbReference>
<dbReference type="SMART" id="SM01271">
    <property type="entry name" value="LSM14"/>
    <property type="match status" value="1"/>
</dbReference>
<dbReference type="InterPro" id="IPR010920">
    <property type="entry name" value="LSM_dom_sf"/>
</dbReference>
<dbReference type="Pfam" id="PF09532">
    <property type="entry name" value="FDF"/>
    <property type="match status" value="1"/>
</dbReference>
<gene>
    <name evidence="4" type="primary">LOC115741201</name>
</gene>
<protein>
    <submittedName>
        <fullName evidence="4">Protein decapping 5-like isoform X1</fullName>
    </submittedName>
</protein>
<dbReference type="InterPro" id="IPR025609">
    <property type="entry name" value="Lsm14-like_N"/>
</dbReference>
<dbReference type="PANTHER" id="PTHR13586:SF0">
    <property type="entry name" value="TRAILER HITCH, ISOFORM H"/>
    <property type="match status" value="1"/>
</dbReference>
<dbReference type="CDD" id="cd01736">
    <property type="entry name" value="LSm14_N"/>
    <property type="match status" value="1"/>
</dbReference>
<dbReference type="SMART" id="SM01199">
    <property type="entry name" value="FDF"/>
    <property type="match status" value="1"/>
</dbReference>
<feature type="compositionally biased region" description="Basic and acidic residues" evidence="1">
    <location>
        <begin position="503"/>
        <end position="512"/>
    </location>
</feature>
<feature type="region of interest" description="Disordered" evidence="1">
    <location>
        <begin position="481"/>
        <end position="521"/>
    </location>
</feature>
<dbReference type="RefSeq" id="XP_048137135.1">
    <property type="nucleotide sequence ID" value="XM_048281178.1"/>
</dbReference>
<feature type="domain" description="DFDF" evidence="2">
    <location>
        <begin position="526"/>
        <end position="562"/>
    </location>
</feature>
<keyword evidence="3" id="KW-1185">Reference proteome</keyword>
<evidence type="ECO:0000259" key="2">
    <source>
        <dbReference type="PROSITE" id="PS51512"/>
    </source>
</evidence>
<sequence>MASTEASANSYIGCFLSILSKSEMRYAGVLYRIDPQDAVIGLANVRSFGTEGRRKDGSQVLPDDRIFDYVNFRGSDIKVLQVLSSEAQPEKVTSDLPDDPAIIQAYLLHSSSAPAITPQTPTISGPNSSSLGIPNLAVHQSLSSYQPIQNLTSFSSLLSTNALAAGQPMLLHVQEFNRSRGQDPYPQQQLLAGLPPGLAAYHSQQPMQHPVTNLLTMSVAATYGSSDSLKPPVVMDSLTPTPIFIPSDLPLDPALLIPDTLPNVARDLLSSSIMSMSSAAKYSSTAGLNISHIPQVIRGANFVQGSGLTLESLAQATSSMNESGCLNHMEDLKPSPKTPCQILQTGAHPLSSYHFPRSAHEDEEVVKFLTSESLPREPTGAQAPILLLPKPYAKKVYKGNLQNRNSITSKLAERGKRHKGAPQYIDNHKAYGEGKGEKMRTSNVQNPSDAVSKVAEKIKRINTADSCLQITKTKPWERENKMTRAESRTNQNTSILGKGGKKFQIDRADRQHHQTNKSISVGRGKKIPHLAAKYPEDFDFVAMNKKFNKDAVWGELGKQNEAHLKAKADGCDLPAEDDAEHVDAAMKLDKKPGHVKDDFFDSLSTIPPGPRKQKISEQRKSDMETFGYFQVHQRSHGSRTSRLGGNPKVFSGRRENGNAGRGRAHPIWSRVS</sequence>
<dbReference type="InterPro" id="IPR019050">
    <property type="entry name" value="FDF_dom"/>
</dbReference>
<name>A0ABM3HKK3_9MYRT</name>
<feature type="compositionally biased region" description="Basic and acidic residues" evidence="1">
    <location>
        <begin position="426"/>
        <end position="440"/>
    </location>
</feature>
<dbReference type="InterPro" id="IPR025762">
    <property type="entry name" value="DFDF"/>
</dbReference>
<dbReference type="GeneID" id="115741201"/>
<reference evidence="4" key="1">
    <citation type="submission" date="2025-08" db="UniProtKB">
        <authorList>
            <consortium name="RefSeq"/>
        </authorList>
    </citation>
    <scope>IDENTIFICATION</scope>
    <source>
        <tissue evidence="4">Leaf</tissue>
    </source>
</reference>
<dbReference type="SUPFAM" id="SSF50182">
    <property type="entry name" value="Sm-like ribonucleoproteins"/>
    <property type="match status" value="1"/>
</dbReference>